<feature type="transmembrane region" description="Helical" evidence="18">
    <location>
        <begin position="225"/>
        <end position="244"/>
    </location>
</feature>
<evidence type="ECO:0000256" key="15">
    <source>
        <dbReference type="ARBA" id="ARBA00023128"/>
    </source>
</evidence>
<dbReference type="PANTHER" id="PTHR46552:SF1">
    <property type="entry name" value="NADH-UBIQUINONE OXIDOREDUCTASE CHAIN 2"/>
    <property type="match status" value="1"/>
</dbReference>
<comment type="function">
    <text evidence="18">Core subunit of the mitochondrial membrane respiratory chain NADH dehydrogenase (Complex I) which catalyzes electron transfer from NADH through the respiratory chain, using ubiquinone as an electron acceptor. Essential for the catalytic activity and assembly of complex I.</text>
</comment>
<feature type="domain" description="NADH:quinone oxidoreductase/Mrp antiporter transmembrane" evidence="19">
    <location>
        <begin position="24"/>
        <end position="78"/>
    </location>
</feature>
<keyword evidence="10 18" id="KW-1278">Translocase</keyword>
<accession>A0A345UEE5</accession>
<evidence type="ECO:0000256" key="18">
    <source>
        <dbReference type="RuleBase" id="RU003403"/>
    </source>
</evidence>
<evidence type="ECO:0000256" key="13">
    <source>
        <dbReference type="ARBA" id="ARBA00023027"/>
    </source>
</evidence>
<evidence type="ECO:0000256" key="2">
    <source>
        <dbReference type="ARBA" id="ARBA00004448"/>
    </source>
</evidence>
<evidence type="ECO:0000256" key="3">
    <source>
        <dbReference type="ARBA" id="ARBA00007012"/>
    </source>
</evidence>
<evidence type="ECO:0000259" key="19">
    <source>
        <dbReference type="Pfam" id="PF00361"/>
    </source>
</evidence>
<feature type="transmembrane region" description="Helical" evidence="18">
    <location>
        <begin position="141"/>
        <end position="160"/>
    </location>
</feature>
<keyword evidence="16 18" id="KW-0472">Membrane</keyword>
<keyword evidence="7 18" id="KW-0679">Respiratory chain</keyword>
<keyword evidence="11 18" id="KW-0249">Electron transport</keyword>
<dbReference type="InterPro" id="IPR001750">
    <property type="entry name" value="ND/Mrp_TM"/>
</dbReference>
<proteinExistence type="inferred from homology"/>
<protein>
    <recommendedName>
        <fullName evidence="5 18">NADH-ubiquinone oxidoreductase chain 2</fullName>
        <ecNumber evidence="4 18">7.1.1.2</ecNumber>
    </recommendedName>
</protein>
<evidence type="ECO:0000256" key="8">
    <source>
        <dbReference type="ARBA" id="ARBA00022692"/>
    </source>
</evidence>
<feature type="transmembrane region" description="Helical" evidence="18">
    <location>
        <begin position="305"/>
        <end position="324"/>
    </location>
</feature>
<keyword evidence="6" id="KW-0813">Transport</keyword>
<dbReference type="AlphaFoldDB" id="A0A345UEE5"/>
<feature type="domain" description="NADH:quinone oxidoreductase/Mrp antiporter transmembrane" evidence="19">
    <location>
        <begin position="83"/>
        <end position="275"/>
    </location>
</feature>
<keyword evidence="14 18" id="KW-0830">Ubiquinone</keyword>
<dbReference type="EC" id="7.1.1.2" evidence="4 18"/>
<evidence type="ECO:0000256" key="14">
    <source>
        <dbReference type="ARBA" id="ARBA00023075"/>
    </source>
</evidence>
<dbReference type="PRINTS" id="PR01436">
    <property type="entry name" value="NADHDHGNASE2"/>
</dbReference>
<dbReference type="PANTHER" id="PTHR46552">
    <property type="entry name" value="NADH-UBIQUINONE OXIDOREDUCTASE CHAIN 2"/>
    <property type="match status" value="1"/>
</dbReference>
<evidence type="ECO:0000256" key="12">
    <source>
        <dbReference type="ARBA" id="ARBA00022989"/>
    </source>
</evidence>
<organism evidence="20">
    <name type="scientific">Pseudoniphargus unisexualis</name>
    <dbReference type="NCBI Taxonomy" id="2211537"/>
    <lineage>
        <taxon>Eukaryota</taxon>
        <taxon>Metazoa</taxon>
        <taxon>Ecdysozoa</taxon>
        <taxon>Arthropoda</taxon>
        <taxon>Crustacea</taxon>
        <taxon>Multicrustacea</taxon>
        <taxon>Malacostraca</taxon>
        <taxon>Eumalacostraca</taxon>
        <taxon>Peracarida</taxon>
        <taxon>Amphipoda</taxon>
        <taxon>Senticaudata</taxon>
        <taxon>Gammarida</taxon>
        <taxon>Crangonyctidira</taxon>
        <taxon>Allocrangonyctoidea</taxon>
        <taxon>Allocrangonyctidae</taxon>
        <taxon>Pseudoniphargus</taxon>
    </lineage>
</organism>
<evidence type="ECO:0000256" key="10">
    <source>
        <dbReference type="ARBA" id="ARBA00022967"/>
    </source>
</evidence>
<comment type="subcellular location">
    <subcellularLocation>
        <location evidence="2 18">Mitochondrion inner membrane</location>
        <topology evidence="2 18">Multi-pass membrane protein</topology>
    </subcellularLocation>
</comment>
<evidence type="ECO:0000313" key="20">
    <source>
        <dbReference type="EMBL" id="AXI98831.1"/>
    </source>
</evidence>
<evidence type="ECO:0000256" key="7">
    <source>
        <dbReference type="ARBA" id="ARBA00022660"/>
    </source>
</evidence>
<feature type="transmembrane region" description="Helical" evidence="18">
    <location>
        <begin position="264"/>
        <end position="285"/>
    </location>
</feature>
<evidence type="ECO:0000256" key="9">
    <source>
        <dbReference type="ARBA" id="ARBA00022792"/>
    </source>
</evidence>
<feature type="transmembrane region" description="Helical" evidence="18">
    <location>
        <begin position="167"/>
        <end position="188"/>
    </location>
</feature>
<feature type="transmembrane region" description="Helical" evidence="18">
    <location>
        <begin position="66"/>
        <end position="90"/>
    </location>
</feature>
<dbReference type="InterPro" id="IPR003917">
    <property type="entry name" value="NADH_UbQ_OxRdtase_chain2"/>
</dbReference>
<comment type="function">
    <text evidence="1">Core subunit of the mitochondrial membrane respiratory chain NADH dehydrogenase (Complex I) that is believed to belong to the minimal assembly required for catalysis. Complex I functions in the transfer of electrons from NADH to the respiratory chain. The immediate electron acceptor for the enzyme is believed to be ubiquinone.</text>
</comment>
<dbReference type="GO" id="GO:0006120">
    <property type="term" value="P:mitochondrial electron transport, NADH to ubiquinone"/>
    <property type="evidence" value="ECO:0007669"/>
    <property type="project" value="InterPro"/>
</dbReference>
<comment type="similarity">
    <text evidence="3 18">Belongs to the complex I subunit 2 family.</text>
</comment>
<dbReference type="GO" id="GO:0008137">
    <property type="term" value="F:NADH dehydrogenase (ubiquinone) activity"/>
    <property type="evidence" value="ECO:0007669"/>
    <property type="project" value="UniProtKB-EC"/>
</dbReference>
<reference evidence="20" key="1">
    <citation type="journal article" date="2018" name="Mol. Phylogenet. Evol.">
        <title>Species delimitation and mitogenome phylogenetics in the subterranean genus Pseudoniphargus (Crustacea: Amphipoda).</title>
        <authorList>
            <person name="Stokkan M."/>
            <person name="Jurado-Rivera J.A."/>
            <person name="Oromi P."/>
            <person name="Juan C."/>
            <person name="Jaume D."/>
            <person name="Pons J."/>
        </authorList>
    </citation>
    <scope>NUCLEOTIDE SEQUENCE</scope>
</reference>
<name>A0A345UEE5_9CRUS</name>
<keyword evidence="13 18" id="KW-0520">NAD</keyword>
<evidence type="ECO:0000256" key="5">
    <source>
        <dbReference type="ARBA" id="ARBA00021008"/>
    </source>
</evidence>
<dbReference type="Pfam" id="PF00361">
    <property type="entry name" value="Proton_antipo_M"/>
    <property type="match status" value="2"/>
</dbReference>
<dbReference type="InterPro" id="IPR050175">
    <property type="entry name" value="Complex_I_Subunit_2"/>
</dbReference>
<feature type="transmembrane region" description="Helical" evidence="18">
    <location>
        <begin position="194"/>
        <end position="213"/>
    </location>
</feature>
<keyword evidence="9 18" id="KW-0999">Mitochondrion inner membrane</keyword>
<evidence type="ECO:0000256" key="11">
    <source>
        <dbReference type="ARBA" id="ARBA00022982"/>
    </source>
</evidence>
<feature type="transmembrane region" description="Helical" evidence="18">
    <location>
        <begin position="6"/>
        <end position="22"/>
    </location>
</feature>
<evidence type="ECO:0000256" key="17">
    <source>
        <dbReference type="ARBA" id="ARBA00049551"/>
    </source>
</evidence>
<evidence type="ECO:0000256" key="1">
    <source>
        <dbReference type="ARBA" id="ARBA00003257"/>
    </source>
</evidence>
<evidence type="ECO:0000256" key="6">
    <source>
        <dbReference type="ARBA" id="ARBA00022448"/>
    </source>
</evidence>
<evidence type="ECO:0000256" key="16">
    <source>
        <dbReference type="ARBA" id="ARBA00023136"/>
    </source>
</evidence>
<sequence length="325" mass="37517">MFIHPSFFIFFFFLLFSVFLTISSNSWLFAWMGLEINLLAFVPIMLKKFNKYNTESAIKYFLVQAVASMFIIFSFLFIKSNFTIIILMALMMKMGASPFHQWLPSISEGLSWPVLMMTLVLQKLNPLMLTTFMSKTEGLMFMLQLFIICSALIGSVGGLLQSSLRKIMIFSSVSHLSWVLSSIMVSNWSWFNYFFIYSLILSSLIITLHKAEIMTINDLLIKNKNTLSSIICVSMMSMGGLPPFSGFMPKLIVTQDLMNNNFNFIMLFLLSSTFISLFFYCRMFISALFMKASLNLFYTNTKKNFSLIFLNMSALMMPSMFFMYL</sequence>
<keyword evidence="12 18" id="KW-1133">Transmembrane helix</keyword>
<keyword evidence="8 18" id="KW-0812">Transmembrane</keyword>
<evidence type="ECO:0000256" key="4">
    <source>
        <dbReference type="ARBA" id="ARBA00012944"/>
    </source>
</evidence>
<keyword evidence="15 18" id="KW-0496">Mitochondrion</keyword>
<dbReference type="EMBL" id="MH592147">
    <property type="protein sequence ID" value="AXI98831.1"/>
    <property type="molecule type" value="Genomic_DNA"/>
</dbReference>
<gene>
    <name evidence="20" type="primary">nad2</name>
</gene>
<geneLocation type="mitochondrion" evidence="20"/>
<dbReference type="GO" id="GO:0005743">
    <property type="term" value="C:mitochondrial inner membrane"/>
    <property type="evidence" value="ECO:0007669"/>
    <property type="project" value="UniProtKB-SubCell"/>
</dbReference>
<feature type="transmembrane region" description="Helical" evidence="18">
    <location>
        <begin position="29"/>
        <end position="46"/>
    </location>
</feature>
<comment type="catalytic activity">
    <reaction evidence="17 18">
        <text>a ubiquinone + NADH + 5 H(+)(in) = a ubiquinol + NAD(+) + 4 H(+)(out)</text>
        <dbReference type="Rhea" id="RHEA:29091"/>
        <dbReference type="Rhea" id="RHEA-COMP:9565"/>
        <dbReference type="Rhea" id="RHEA-COMP:9566"/>
        <dbReference type="ChEBI" id="CHEBI:15378"/>
        <dbReference type="ChEBI" id="CHEBI:16389"/>
        <dbReference type="ChEBI" id="CHEBI:17976"/>
        <dbReference type="ChEBI" id="CHEBI:57540"/>
        <dbReference type="ChEBI" id="CHEBI:57945"/>
        <dbReference type="EC" id="7.1.1.2"/>
    </reaction>
</comment>